<sequence length="172" mass="18762">MNLYSNIGNFSSAFNGWRAEPKESFRASDWQPIPPPAIPQPSGYIPSLSIPRAPVDNPAHENHPDTKIKDVALYDLKVVDDDVLRQVETNVVMVTPDPIEDTPSKILDFSDLDANLENLEFIPQNPVITGDIHAQVPAPTLAEQPLPKPQISQAHPAPASETPEAAATHPLN</sequence>
<dbReference type="Proteomes" id="UP000829756">
    <property type="component" value="Chromosome"/>
</dbReference>
<evidence type="ECO:0000313" key="4">
    <source>
        <dbReference type="Proteomes" id="UP000294721"/>
    </source>
</evidence>
<dbReference type="Proteomes" id="UP000294721">
    <property type="component" value="Unassembled WGS sequence"/>
</dbReference>
<gene>
    <name evidence="2" type="ORF">EV680_1544</name>
    <name evidence="3" type="ORF">LVJ78_08770</name>
</gene>
<dbReference type="AlphaFoldDB" id="A0AAE9GVX6"/>
<evidence type="ECO:0000313" key="2">
    <source>
        <dbReference type="EMBL" id="TCO97429.1"/>
    </source>
</evidence>
<dbReference type="RefSeq" id="WP_132954916.1">
    <property type="nucleotide sequence ID" value="NZ_CALJUB010000015.1"/>
</dbReference>
<keyword evidence="4" id="KW-1185">Reference proteome</keyword>
<feature type="compositionally biased region" description="Low complexity" evidence="1">
    <location>
        <begin position="154"/>
        <end position="172"/>
    </location>
</feature>
<feature type="region of interest" description="Disordered" evidence="1">
    <location>
        <begin position="138"/>
        <end position="172"/>
    </location>
</feature>
<proteinExistence type="predicted"/>
<accession>A0AAE9GVX6</accession>
<dbReference type="EMBL" id="CP091507">
    <property type="protein sequence ID" value="UOO78788.1"/>
    <property type="molecule type" value="Genomic_DNA"/>
</dbReference>
<evidence type="ECO:0000256" key="1">
    <source>
        <dbReference type="SAM" id="MobiDB-lite"/>
    </source>
</evidence>
<dbReference type="KEGG" id="usu:LVJ78_08770"/>
<reference evidence="3" key="2">
    <citation type="submission" date="2021-12" db="EMBL/GenBank/DDBJ databases">
        <authorList>
            <person name="Veyrier F.J."/>
        </authorList>
    </citation>
    <scope>NUCLEOTIDE SEQUENCE</scope>
    <source>
        <strain evidence="3">1258/02</strain>
    </source>
</reference>
<dbReference type="EMBL" id="SLXE01000054">
    <property type="protein sequence ID" value="TCO97429.1"/>
    <property type="molecule type" value="Genomic_DNA"/>
</dbReference>
<protein>
    <submittedName>
        <fullName evidence="3">Uncharacterized protein</fullName>
    </submittedName>
</protein>
<evidence type="ECO:0000313" key="5">
    <source>
        <dbReference type="Proteomes" id="UP000829756"/>
    </source>
</evidence>
<evidence type="ECO:0000313" key="3">
    <source>
        <dbReference type="EMBL" id="UOO78788.1"/>
    </source>
</evidence>
<reference evidence="2 4" key="1">
    <citation type="submission" date="2019-03" db="EMBL/GenBank/DDBJ databases">
        <title>Genomic Encyclopedia of Type Strains, Phase IV (KMG-IV): sequencing the most valuable type-strain genomes for metagenomic binning, comparative biology and taxonomic classification.</title>
        <authorList>
            <person name="Goeker M."/>
        </authorList>
    </citation>
    <scope>NUCLEOTIDE SEQUENCE [LARGE SCALE GENOMIC DNA]</scope>
    <source>
        <strain evidence="2 4">DSM 17474</strain>
    </source>
</reference>
<reference evidence="3" key="3">
    <citation type="journal article" date="2022" name="Res Sq">
        <title>Evolution of multicellular longitudinally dividing oral cavity symbionts (Neisseriaceae).</title>
        <authorList>
            <person name="Nyongesa S."/>
            <person name="Weber P."/>
            <person name="Bernet E."/>
            <person name="Pullido F."/>
            <person name="Nieckarz M."/>
            <person name="Delaby M."/>
            <person name="Nieves C."/>
            <person name="Viehboeck T."/>
            <person name="Krause N."/>
            <person name="Rivera-Millot A."/>
            <person name="Nakamura A."/>
            <person name="Vischer N."/>
            <person name="VanNieuwenhze M."/>
            <person name="Brun Y."/>
            <person name="Cava F."/>
            <person name="Bulgheresi S."/>
            <person name="Veyrier F."/>
        </authorList>
    </citation>
    <scope>NUCLEOTIDE SEQUENCE</scope>
    <source>
        <strain evidence="3">1258/02</strain>
    </source>
</reference>
<name>A0AAE9GVX6_9NEIS</name>
<organism evidence="3 5">
    <name type="scientific">Uruburuella suis</name>
    <dbReference type="NCBI Taxonomy" id="252130"/>
    <lineage>
        <taxon>Bacteria</taxon>
        <taxon>Pseudomonadati</taxon>
        <taxon>Pseudomonadota</taxon>
        <taxon>Betaproteobacteria</taxon>
        <taxon>Neisseriales</taxon>
        <taxon>Neisseriaceae</taxon>
        <taxon>Uruburuella</taxon>
    </lineage>
</organism>